<dbReference type="HOGENOM" id="CLU_023673_0_0_6"/>
<gene>
    <name evidence="6" type="ordered locus">TERTU_3122</name>
</gene>
<dbReference type="RefSeq" id="WP_015818275.1">
    <property type="nucleotide sequence ID" value="NC_012997.1"/>
</dbReference>
<evidence type="ECO:0000256" key="2">
    <source>
        <dbReference type="ARBA" id="ARBA00022840"/>
    </source>
</evidence>
<keyword evidence="7" id="KW-1185">Reference proteome</keyword>
<dbReference type="STRING" id="377629.TERTU_3122"/>
<dbReference type="InterPro" id="IPR052381">
    <property type="entry name" value="AAA_domain_protein"/>
</dbReference>
<organism evidence="6 7">
    <name type="scientific">Teredinibacter turnerae (strain ATCC 39867 / T7901)</name>
    <dbReference type="NCBI Taxonomy" id="377629"/>
    <lineage>
        <taxon>Bacteria</taxon>
        <taxon>Pseudomonadati</taxon>
        <taxon>Pseudomonadota</taxon>
        <taxon>Gammaproteobacteria</taxon>
        <taxon>Cellvibrionales</taxon>
        <taxon>Cellvibrionaceae</taxon>
        <taxon>Teredinibacter</taxon>
    </lineage>
</organism>
<evidence type="ECO:0000259" key="5">
    <source>
        <dbReference type="SMART" id="SM00382"/>
    </source>
</evidence>
<dbReference type="PANTHER" id="PTHR42960:SF1">
    <property type="entry name" value="YCF46 PROTEIN"/>
    <property type="match status" value="1"/>
</dbReference>
<dbReference type="InterPro" id="IPR041569">
    <property type="entry name" value="AAA_lid_3"/>
</dbReference>
<dbReference type="Pfam" id="PF17862">
    <property type="entry name" value="AAA_lid_3"/>
    <property type="match status" value="1"/>
</dbReference>
<evidence type="ECO:0000256" key="4">
    <source>
        <dbReference type="ARBA" id="ARBA00040480"/>
    </source>
</evidence>
<keyword evidence="1" id="KW-0547">Nucleotide-binding</keyword>
<dbReference type="eggNOG" id="COG0464">
    <property type="taxonomic scope" value="Bacteria"/>
</dbReference>
<evidence type="ECO:0000313" key="6">
    <source>
        <dbReference type="EMBL" id="ACR12163.1"/>
    </source>
</evidence>
<dbReference type="InterPro" id="IPR027417">
    <property type="entry name" value="P-loop_NTPase"/>
</dbReference>
<feature type="domain" description="AAA+ ATPase" evidence="5">
    <location>
        <begin position="265"/>
        <end position="398"/>
    </location>
</feature>
<evidence type="ECO:0000313" key="7">
    <source>
        <dbReference type="Proteomes" id="UP000009080"/>
    </source>
</evidence>
<sequence>MDNNDLRLILNTNAALVVIETYDEARTIDLLKAEFADLGLPAWRWSVSEGLGPLGFGLELAHPEQYSDPLVALRYIKEYRARGAFVLCDIHPFLDEAKVVRMLKDVALNYSQCPQRVVLVSHALKLPPELARYAVSTEISLPNDEEILALVREQARTWAEENGQSRIKTDNQTLQKLVSNLRGLTHRDVKRLAYGAIADDGAITESDLPEITRAKFNLMDMEGVLHFEYSTAHLKEVAGLNRLKSWLDDRAHAMHSSASTNPLDPPKGVLLFGVQGGGKSLAAKAIAGVWGLPLLRLDMAALFNKFIGETERNLREALKLADLMSPCVLWLDEIEKGMAQGNDDSGTPKRLLGTLLTWMAERKSRVFMVATSNDISQLPPELMRKGRFDEIFFVDLPDESVRESIFNIHLHKRSLNIADFNLPMLAVMTEGYTGAEIEQAIVSATYTAAARQSPVNDTLLRDAIRQTQPLSVVMAEKIQALRAWAEERAVRAN</sequence>
<evidence type="ECO:0000256" key="1">
    <source>
        <dbReference type="ARBA" id="ARBA00022741"/>
    </source>
</evidence>
<proteinExistence type="inferred from homology"/>
<dbReference type="SMART" id="SM00382">
    <property type="entry name" value="AAA"/>
    <property type="match status" value="1"/>
</dbReference>
<dbReference type="AlphaFoldDB" id="C5BP98"/>
<dbReference type="GO" id="GO:0005524">
    <property type="term" value="F:ATP binding"/>
    <property type="evidence" value="ECO:0007669"/>
    <property type="project" value="UniProtKB-KW"/>
</dbReference>
<dbReference type="InterPro" id="IPR003959">
    <property type="entry name" value="ATPase_AAA_core"/>
</dbReference>
<dbReference type="PANTHER" id="PTHR42960">
    <property type="entry name" value="YCF46 PROTEIN"/>
    <property type="match status" value="1"/>
</dbReference>
<dbReference type="GO" id="GO:0016887">
    <property type="term" value="F:ATP hydrolysis activity"/>
    <property type="evidence" value="ECO:0007669"/>
    <property type="project" value="InterPro"/>
</dbReference>
<name>C5BP98_TERTT</name>
<comment type="similarity">
    <text evidence="3">Belongs to the AAA ATPase family. Highly divergent.</text>
</comment>
<keyword evidence="2" id="KW-0067">ATP-binding</keyword>
<accession>C5BP98</accession>
<dbReference type="Gene3D" id="1.10.8.60">
    <property type="match status" value="1"/>
</dbReference>
<dbReference type="KEGG" id="ttu:TERTU_3122"/>
<dbReference type="OrthoDB" id="9809379at2"/>
<dbReference type="Gene3D" id="3.40.50.300">
    <property type="entry name" value="P-loop containing nucleotide triphosphate hydrolases"/>
    <property type="match status" value="1"/>
</dbReference>
<dbReference type="Proteomes" id="UP000009080">
    <property type="component" value="Chromosome"/>
</dbReference>
<dbReference type="EMBL" id="CP001614">
    <property type="protein sequence ID" value="ACR12163.1"/>
    <property type="molecule type" value="Genomic_DNA"/>
</dbReference>
<dbReference type="Pfam" id="PF00004">
    <property type="entry name" value="AAA"/>
    <property type="match status" value="1"/>
</dbReference>
<reference evidence="6 7" key="1">
    <citation type="journal article" date="2009" name="PLoS ONE">
        <title>The complete genome of Teredinibacter turnerae T7901: an intracellular endosymbiont of marine wood-boring bivalves (shipworms).</title>
        <authorList>
            <person name="Yang J.C."/>
            <person name="Madupu R."/>
            <person name="Durkin A.S."/>
            <person name="Ekborg N.A."/>
            <person name="Pedamallu C.S."/>
            <person name="Hostetler J.B."/>
            <person name="Radune D."/>
            <person name="Toms B.S."/>
            <person name="Henrissat B."/>
            <person name="Coutinho P.M."/>
            <person name="Schwarz S."/>
            <person name="Field L."/>
            <person name="Trindade-Silva A.E."/>
            <person name="Soares C.A.G."/>
            <person name="Elshahawi S."/>
            <person name="Hanora A."/>
            <person name="Schmidt E.W."/>
            <person name="Haygood M.G."/>
            <person name="Posfai J."/>
            <person name="Benner J."/>
            <person name="Madinger C."/>
            <person name="Nove J."/>
            <person name="Anton B."/>
            <person name="Chaudhary K."/>
            <person name="Foster J."/>
            <person name="Holman A."/>
            <person name="Kumar S."/>
            <person name="Lessard P.A."/>
            <person name="Luyten Y.A."/>
            <person name="Slatko B."/>
            <person name="Wood N."/>
            <person name="Wu B."/>
            <person name="Teplitski M."/>
            <person name="Mougous J.D."/>
            <person name="Ward N."/>
            <person name="Eisen J.A."/>
            <person name="Badger J.H."/>
            <person name="Distel D.L."/>
        </authorList>
    </citation>
    <scope>NUCLEOTIDE SEQUENCE [LARGE SCALE GENOMIC DNA]</scope>
    <source>
        <strain evidence="7">ATCC 39867 / T7901</strain>
    </source>
</reference>
<dbReference type="InterPro" id="IPR003593">
    <property type="entry name" value="AAA+_ATPase"/>
</dbReference>
<protein>
    <recommendedName>
        <fullName evidence="4">Uncharacterized AAA domain-containing protein ycf46</fullName>
    </recommendedName>
</protein>
<dbReference type="SUPFAM" id="SSF52540">
    <property type="entry name" value="P-loop containing nucleoside triphosphate hydrolases"/>
    <property type="match status" value="2"/>
</dbReference>
<evidence type="ECO:0000256" key="3">
    <source>
        <dbReference type="ARBA" id="ARBA00038088"/>
    </source>
</evidence>